<feature type="domain" description="AB hydrolase-1" evidence="1">
    <location>
        <begin position="211"/>
        <end position="269"/>
    </location>
</feature>
<dbReference type="STRING" id="443218.AS9A_2540"/>
<dbReference type="Gene3D" id="3.40.50.1820">
    <property type="entry name" value="alpha/beta hydrolase"/>
    <property type="match status" value="1"/>
</dbReference>
<dbReference type="GO" id="GO:0016787">
    <property type="term" value="F:hydrolase activity"/>
    <property type="evidence" value="ECO:0007669"/>
    <property type="project" value="UniProtKB-KW"/>
</dbReference>
<dbReference type="PRINTS" id="PR00412">
    <property type="entry name" value="EPOXHYDRLASE"/>
</dbReference>
<protein>
    <submittedName>
        <fullName evidence="2">Putative hydrolase</fullName>
    </submittedName>
</protein>
<dbReference type="InterPro" id="IPR000073">
    <property type="entry name" value="AB_hydrolase_1"/>
</dbReference>
<sequence length="294" mass="31214">MSNHHLRAAVFHGDALRYVDVGEGPPVVLVHGLLGSHASWGSQIDKLSKDFRVIAVDLYGCGASDKFKGDYSLSAHAASLRDLMQHLDIEKAAFVGHSYGGGVSMQMLYLFPERVERLCLVSSGGLGPEVSALLRAASLPGSELVLPIVASPVVRGLVGVVAAGMSLVGAPLRAPASVAEVWRSLGTVADPATRSAFLCITRGVLGPFGQTVCALKYFPDYEDLPAMVIWGRQDKMIPVHQAERHREVMPHAEAVVLETAGHFPHLDEPDAFHEALVPFLAAGASEGGLKLQTG</sequence>
<dbReference type="InterPro" id="IPR000639">
    <property type="entry name" value="Epox_hydrolase-like"/>
</dbReference>
<dbReference type="Proteomes" id="UP000009235">
    <property type="component" value="Chromosome"/>
</dbReference>
<keyword evidence="3" id="KW-1185">Reference proteome</keyword>
<dbReference type="GO" id="GO:0016020">
    <property type="term" value="C:membrane"/>
    <property type="evidence" value="ECO:0007669"/>
    <property type="project" value="TreeGrafter"/>
</dbReference>
<dbReference type="SUPFAM" id="SSF53474">
    <property type="entry name" value="alpha/beta-Hydrolases"/>
    <property type="match status" value="1"/>
</dbReference>
<name>F6EFQ8_HOYSD</name>
<dbReference type="HOGENOM" id="CLU_020336_13_2_11"/>
<organism evidence="2 3">
    <name type="scientific">Hoyosella subflava (strain DSM 45089 / JCM 17490 / NBRC 109087 / DQS3-9A1)</name>
    <name type="common">Amycolicicoccus subflavus</name>
    <dbReference type="NCBI Taxonomy" id="443218"/>
    <lineage>
        <taxon>Bacteria</taxon>
        <taxon>Bacillati</taxon>
        <taxon>Actinomycetota</taxon>
        <taxon>Actinomycetes</taxon>
        <taxon>Mycobacteriales</taxon>
        <taxon>Hoyosellaceae</taxon>
        <taxon>Hoyosella</taxon>
    </lineage>
</organism>
<keyword evidence="2" id="KW-0378">Hydrolase</keyword>
<dbReference type="InterPro" id="IPR029058">
    <property type="entry name" value="AB_hydrolase_fold"/>
</dbReference>
<dbReference type="eggNOG" id="COG0596">
    <property type="taxonomic scope" value="Bacteria"/>
</dbReference>
<proteinExistence type="predicted"/>
<dbReference type="EMBL" id="CP002786">
    <property type="protein sequence ID" value="AEF40987.1"/>
    <property type="molecule type" value="Genomic_DNA"/>
</dbReference>
<dbReference type="Pfam" id="PF00561">
    <property type="entry name" value="Abhydrolase_1"/>
    <property type="match status" value="2"/>
</dbReference>
<gene>
    <name evidence="2" type="ordered locus">AS9A_2540</name>
</gene>
<dbReference type="InterPro" id="IPR050266">
    <property type="entry name" value="AB_hydrolase_sf"/>
</dbReference>
<dbReference type="KEGG" id="asd:AS9A_2540"/>
<dbReference type="PANTHER" id="PTHR43798:SF33">
    <property type="entry name" value="HYDROLASE, PUTATIVE (AFU_ORTHOLOGUE AFUA_2G14860)-RELATED"/>
    <property type="match status" value="1"/>
</dbReference>
<dbReference type="PRINTS" id="PR00111">
    <property type="entry name" value="ABHYDROLASE"/>
</dbReference>
<dbReference type="AlphaFoldDB" id="F6EFQ8"/>
<accession>F6EFQ8</accession>
<dbReference type="OrthoDB" id="9804723at2"/>
<feature type="domain" description="AB hydrolase-1" evidence="1">
    <location>
        <begin position="25"/>
        <end position="128"/>
    </location>
</feature>
<reference evidence="2 3" key="1">
    <citation type="journal article" date="2011" name="J. Bacteriol.">
        <title>Complete genome sequence of Amycolicicoccus subflavus DQS3-9A1T, an actinomycete isolated from crude oil-polluted soil.</title>
        <authorList>
            <person name="Cai M."/>
            <person name="Chen W.M."/>
            <person name="Nie Y."/>
            <person name="Chi C.Q."/>
            <person name="Wang Y.N."/>
            <person name="Tang Y.Q."/>
            <person name="Li G.Y."/>
            <person name="Wu X.L."/>
        </authorList>
    </citation>
    <scope>NUCLEOTIDE SEQUENCE [LARGE SCALE GENOMIC DNA]</scope>
    <source>
        <strain evidence="3">DSM 45089 / DQS3-9A1</strain>
    </source>
</reference>
<evidence type="ECO:0000313" key="2">
    <source>
        <dbReference type="EMBL" id="AEF40987.1"/>
    </source>
</evidence>
<evidence type="ECO:0000259" key="1">
    <source>
        <dbReference type="Pfam" id="PF00561"/>
    </source>
</evidence>
<dbReference type="PANTHER" id="PTHR43798">
    <property type="entry name" value="MONOACYLGLYCEROL LIPASE"/>
    <property type="match status" value="1"/>
</dbReference>
<dbReference type="RefSeq" id="WP_013807336.1">
    <property type="nucleotide sequence ID" value="NC_015564.1"/>
</dbReference>
<evidence type="ECO:0000313" key="3">
    <source>
        <dbReference type="Proteomes" id="UP000009235"/>
    </source>
</evidence>